<protein>
    <recommendedName>
        <fullName evidence="3">ER membrane protein complex subunit 1</fullName>
    </recommendedName>
</protein>
<keyword evidence="13" id="KW-1185">Reference proteome</keyword>
<sequence>MAGGAGGPGMGMGDRAVGDAPEGLGEKWVRQLGSVWKLPGYAISFLLRFSDSLSLFPPSASSTFQQSALNKLALVASSSGKVYALETSPSAQGGVLCSRILGVSGAPHGVGRVDVQRVLAVQAVAWVVLGQRWDEHSFKTAVWSIDPLTGTIHPPPGREGTTPGLTLFDGPMEAANHNETVVIVSQSGEVHLFPEKDSRSASLVKRDGLYFSLPLRTGDVSLDQAALQGFTLIPTPGGMSSIPTFRTYLTPSPKSELLELIRPPLGPVASLGRVLGSKQTLYKYLNPHLILALTQYPTPAGETRCGIHLVDQCDIRPVMVENWLVWQFWNDGDSGVSQGEQGGMRTKGWRVVVVELYEGEPDELTRSAQLSSFASNASRVHAFPYALLDPRRPTGKLTSSQKEKLLIPFNSVITDDPRRTVSQNLHIMGISSLSTIPTALESTSLLLASCLDVFLARLAPSSGFDILGENFNKTQLILTVLGLLVAIGIVRPIVESEKVRQRWYATN</sequence>
<comment type="similarity">
    <text evidence="2">Belongs to the EMC1 family.</text>
</comment>
<reference evidence="12 13" key="1">
    <citation type="journal article" date="2012" name="Science">
        <title>The Paleozoic origin of enzymatic lignin decomposition reconstructed from 31 fungal genomes.</title>
        <authorList>
            <person name="Floudas D."/>
            <person name="Binder M."/>
            <person name="Riley R."/>
            <person name="Barry K."/>
            <person name="Blanchette R.A."/>
            <person name="Henrissat B."/>
            <person name="Martinez A.T."/>
            <person name="Otillar R."/>
            <person name="Spatafora J.W."/>
            <person name="Yadav J.S."/>
            <person name="Aerts A."/>
            <person name="Benoit I."/>
            <person name="Boyd A."/>
            <person name="Carlson A."/>
            <person name="Copeland A."/>
            <person name="Coutinho P.M."/>
            <person name="de Vries R.P."/>
            <person name="Ferreira P."/>
            <person name="Findley K."/>
            <person name="Foster B."/>
            <person name="Gaskell J."/>
            <person name="Glotzer D."/>
            <person name="Gorecki P."/>
            <person name="Heitman J."/>
            <person name="Hesse C."/>
            <person name="Hori C."/>
            <person name="Igarashi K."/>
            <person name="Jurgens J.A."/>
            <person name="Kallen N."/>
            <person name="Kersten P."/>
            <person name="Kohler A."/>
            <person name="Kuees U."/>
            <person name="Kumar T.K.A."/>
            <person name="Kuo A."/>
            <person name="LaButti K."/>
            <person name="Larrondo L.F."/>
            <person name="Lindquist E."/>
            <person name="Ling A."/>
            <person name="Lombard V."/>
            <person name="Lucas S."/>
            <person name="Lundell T."/>
            <person name="Martin R."/>
            <person name="McLaughlin D.J."/>
            <person name="Morgenstern I."/>
            <person name="Morin E."/>
            <person name="Murat C."/>
            <person name="Nagy L.G."/>
            <person name="Nolan M."/>
            <person name="Ohm R.A."/>
            <person name="Patyshakuliyeva A."/>
            <person name="Rokas A."/>
            <person name="Ruiz-Duenas F.J."/>
            <person name="Sabat G."/>
            <person name="Salamov A."/>
            <person name="Samejima M."/>
            <person name="Schmutz J."/>
            <person name="Slot J.C."/>
            <person name="St John F."/>
            <person name="Stenlid J."/>
            <person name="Sun H."/>
            <person name="Sun S."/>
            <person name="Syed K."/>
            <person name="Tsang A."/>
            <person name="Wiebenga A."/>
            <person name="Young D."/>
            <person name="Pisabarro A."/>
            <person name="Eastwood D.C."/>
            <person name="Martin F."/>
            <person name="Cullen D."/>
            <person name="Grigoriev I.V."/>
            <person name="Hibbett D.S."/>
        </authorList>
    </citation>
    <scope>NUCLEOTIDE SEQUENCE [LARGE SCALE GENOMIC DNA]</scope>
    <source>
        <strain evidence="12 13">DJM-731 SS1</strain>
    </source>
</reference>
<dbReference type="OrthoDB" id="28092at2759"/>
<evidence type="ECO:0000256" key="9">
    <source>
        <dbReference type="ARBA" id="ARBA00023180"/>
    </source>
</evidence>
<keyword evidence="5" id="KW-0732">Signal</keyword>
<evidence type="ECO:0000259" key="11">
    <source>
        <dbReference type="Pfam" id="PF07774"/>
    </source>
</evidence>
<evidence type="ECO:0000256" key="8">
    <source>
        <dbReference type="ARBA" id="ARBA00023136"/>
    </source>
</evidence>
<accession>M5G027</accession>
<evidence type="ECO:0000256" key="5">
    <source>
        <dbReference type="ARBA" id="ARBA00022729"/>
    </source>
</evidence>
<comment type="subcellular location">
    <subcellularLocation>
        <location evidence="1">Endoplasmic reticulum membrane</location>
        <topology evidence="1">Single-pass type I membrane protein</topology>
    </subcellularLocation>
</comment>
<dbReference type="InterPro" id="IPR011678">
    <property type="entry name" value="EMC1_C"/>
</dbReference>
<keyword evidence="7 10" id="KW-1133">Transmembrane helix</keyword>
<keyword evidence="9" id="KW-0325">Glycoprotein</keyword>
<gene>
    <name evidence="12" type="ORF">DACRYDRAFT_25248</name>
</gene>
<dbReference type="GeneID" id="63689143"/>
<dbReference type="InterPro" id="IPR026895">
    <property type="entry name" value="EMC1"/>
</dbReference>
<evidence type="ECO:0000256" key="6">
    <source>
        <dbReference type="ARBA" id="ARBA00022824"/>
    </source>
</evidence>
<name>M5G027_DACPD</name>
<dbReference type="PANTHER" id="PTHR21573:SF0">
    <property type="entry name" value="ER MEMBRANE PROTEIN COMPLEX SUBUNIT 1"/>
    <property type="match status" value="1"/>
</dbReference>
<evidence type="ECO:0000313" key="12">
    <source>
        <dbReference type="EMBL" id="EJT97127.1"/>
    </source>
</evidence>
<keyword evidence="4 10" id="KW-0812">Transmembrane</keyword>
<evidence type="ECO:0000256" key="4">
    <source>
        <dbReference type="ARBA" id="ARBA00022692"/>
    </source>
</evidence>
<dbReference type="AlphaFoldDB" id="M5G027"/>
<proteinExistence type="inferred from homology"/>
<evidence type="ECO:0000256" key="1">
    <source>
        <dbReference type="ARBA" id="ARBA00004115"/>
    </source>
</evidence>
<dbReference type="Proteomes" id="UP000030653">
    <property type="component" value="Unassembled WGS sequence"/>
</dbReference>
<evidence type="ECO:0000256" key="10">
    <source>
        <dbReference type="SAM" id="Phobius"/>
    </source>
</evidence>
<feature type="transmembrane region" description="Helical" evidence="10">
    <location>
        <begin position="476"/>
        <end position="494"/>
    </location>
</feature>
<feature type="domain" description="ER membrane protein complex subunit 1 C-terminal" evidence="11">
    <location>
        <begin position="373"/>
        <end position="503"/>
    </location>
</feature>
<keyword evidence="8 10" id="KW-0472">Membrane</keyword>
<evidence type="ECO:0000256" key="7">
    <source>
        <dbReference type="ARBA" id="ARBA00022989"/>
    </source>
</evidence>
<evidence type="ECO:0000256" key="3">
    <source>
        <dbReference type="ARBA" id="ARBA00020824"/>
    </source>
</evidence>
<dbReference type="PANTHER" id="PTHR21573">
    <property type="entry name" value="ER MEMBRANE PROTEIN COMPLEX SUBUNIT 1"/>
    <property type="match status" value="1"/>
</dbReference>
<dbReference type="GO" id="GO:0072546">
    <property type="term" value="C:EMC complex"/>
    <property type="evidence" value="ECO:0007669"/>
    <property type="project" value="InterPro"/>
</dbReference>
<dbReference type="GO" id="GO:0034975">
    <property type="term" value="P:protein folding in endoplasmic reticulum"/>
    <property type="evidence" value="ECO:0007669"/>
    <property type="project" value="TreeGrafter"/>
</dbReference>
<dbReference type="RefSeq" id="XP_040624025.1">
    <property type="nucleotide sequence ID" value="XM_040774081.1"/>
</dbReference>
<dbReference type="STRING" id="1858805.M5G027"/>
<evidence type="ECO:0000256" key="2">
    <source>
        <dbReference type="ARBA" id="ARBA00007904"/>
    </source>
</evidence>
<dbReference type="HOGENOM" id="CLU_537495_0_0_1"/>
<dbReference type="EMBL" id="JH795878">
    <property type="protein sequence ID" value="EJT97127.1"/>
    <property type="molecule type" value="Genomic_DNA"/>
</dbReference>
<organism evidence="12 13">
    <name type="scientific">Dacryopinax primogenitus (strain DJM 731)</name>
    <name type="common">Brown rot fungus</name>
    <dbReference type="NCBI Taxonomy" id="1858805"/>
    <lineage>
        <taxon>Eukaryota</taxon>
        <taxon>Fungi</taxon>
        <taxon>Dikarya</taxon>
        <taxon>Basidiomycota</taxon>
        <taxon>Agaricomycotina</taxon>
        <taxon>Dacrymycetes</taxon>
        <taxon>Dacrymycetales</taxon>
        <taxon>Dacrymycetaceae</taxon>
        <taxon>Dacryopinax</taxon>
    </lineage>
</organism>
<keyword evidence="6" id="KW-0256">Endoplasmic reticulum</keyword>
<dbReference type="Pfam" id="PF07774">
    <property type="entry name" value="EMC1_C"/>
    <property type="match status" value="1"/>
</dbReference>
<evidence type="ECO:0000313" key="13">
    <source>
        <dbReference type="Proteomes" id="UP000030653"/>
    </source>
</evidence>